<sequence>MQERTIKGRVSDANEAGIPGVSIKIKGTSMGTVTDLNGLFSIAVPDENAILEFSSVGYMMQEVPVKGRAEIRITLEMAAGDMEEVVITAFGTQKKESVSAAITTVKPSDLKIPSSNLTTALAGRVAGVIAYQRSGEPGLDNAEFYIRGVTSFSTAGKRDPLILIDRVEMTANDLARMNVDDIASFSVMKDASAAALYGARGANGVILVTTKEGTLDRLSISIRGEQSNSYNTKMLDLTDPITYMRLHNEAVRTRDPMVQLPYSSDKIRGTELGLDPIRYPAVNWYDYLIEDYATNRRINLNLTGGGQTVQYYLAANYQNDQGILKESKENQLDNNIDIDRLQVRSNVTIKFAPTTTGVVRAYGSFDDRTGPYIPSMRDEYDKLVTGGAAVFRQARNASQVSFLPFYPADEANQFTKHILFGRDTEMSMTNPWANLASSFQESRESMMQVQLEMEHRFIGKLEGFTAWGLYNAQRKGYYDHTRSYAPFYYSMANTIDGSYRLLPLNPDTGTEYLDYVGGGRRVEATQYGELRLTYNKVLGGKHDLSGALVGTIRNATGTINVDTEVADLLQIALPRRNISTAGRFAYGYDSRYYAEFAYGLNGTERFAEHSRWGFFPTVGASWVVSNEKFMSGLNDAISTLKLRGTYGEVGNDAIGSDVDRFFYLSQIDMNAGASYPFGVPGTINYSRSGITINRYANDLITWEIARKANVGVEVGLFNDFTLIADFFHERRRNILQTRQDIPTTMGIRGTPQANVGISEGRGIDAELKYNKTMPSGLWLSINGNFTYMSARFKQYEEPDYSDVPWRTRVGTKLSQPMGLIAERLFVDEEEVNNSPVQEFGEYMAGDIKYKDINNDGRINADDVVPIGYPTEPEIIYGTAFSIGYKAFDVSFFIQGSGRSSFFISPEALTPFTGRGQKALVQLIADDHWSETNRDIYAFWPRLSEYAIGNNNQQSTHWLRDGTFIRLKQAEVGYTLPEKLTKRARVNMLRVYLSGTNLLYWSTFKLWDPEMAGLGLGYPVQRVFNLGVNINF</sequence>
<protein>
    <submittedName>
        <fullName evidence="3">SusC/RagA family TonB-linked outer membrane protein</fullName>
    </submittedName>
</protein>
<feature type="domain" description="TonB-dependent receptor plug" evidence="2">
    <location>
        <begin position="95"/>
        <end position="205"/>
    </location>
</feature>
<reference evidence="3" key="1">
    <citation type="journal article" date="2014" name="Int. J. Syst. Evol. Microbiol.">
        <title>Complete genome sequence of Corynebacterium casei LMG S-19264T (=DSM 44701T), isolated from a smear-ripened cheese.</title>
        <authorList>
            <consortium name="US DOE Joint Genome Institute (JGI-PGF)"/>
            <person name="Walter F."/>
            <person name="Albersmeier A."/>
            <person name="Kalinowski J."/>
            <person name="Ruckert C."/>
        </authorList>
    </citation>
    <scope>NUCLEOTIDE SEQUENCE</scope>
    <source>
        <strain evidence="3">CGMCC 1.12195</strain>
    </source>
</reference>
<comment type="caution">
    <text evidence="3">The sequence shown here is derived from an EMBL/GenBank/DDBJ whole genome shotgun (WGS) entry which is preliminary data.</text>
</comment>
<dbReference type="SUPFAM" id="SSF56935">
    <property type="entry name" value="Porins"/>
    <property type="match status" value="1"/>
</dbReference>
<dbReference type="InterPro" id="IPR037066">
    <property type="entry name" value="Plug_dom_sf"/>
</dbReference>
<keyword evidence="1" id="KW-1134">Transmembrane beta strand</keyword>
<dbReference type="NCBIfam" id="TIGR04057">
    <property type="entry name" value="SusC_RagA_signa"/>
    <property type="match status" value="1"/>
</dbReference>
<dbReference type="Gene3D" id="2.170.130.10">
    <property type="entry name" value="TonB-dependent receptor, plug domain"/>
    <property type="match status" value="1"/>
</dbReference>
<evidence type="ECO:0000313" key="3">
    <source>
        <dbReference type="EMBL" id="GGG85802.1"/>
    </source>
</evidence>
<dbReference type="PROSITE" id="PS00018">
    <property type="entry name" value="EF_HAND_1"/>
    <property type="match status" value="1"/>
</dbReference>
<comment type="similarity">
    <text evidence="1">Belongs to the TonB-dependent receptor family.</text>
</comment>
<keyword evidence="1" id="KW-0812">Transmembrane</keyword>
<name>A0A917MAR4_9SPHI</name>
<evidence type="ECO:0000259" key="2">
    <source>
        <dbReference type="Pfam" id="PF07715"/>
    </source>
</evidence>
<dbReference type="GO" id="GO:0009279">
    <property type="term" value="C:cell outer membrane"/>
    <property type="evidence" value="ECO:0007669"/>
    <property type="project" value="UniProtKB-SubCell"/>
</dbReference>
<evidence type="ECO:0000256" key="1">
    <source>
        <dbReference type="PROSITE-ProRule" id="PRU01360"/>
    </source>
</evidence>
<dbReference type="Proteomes" id="UP000660862">
    <property type="component" value="Unassembled WGS sequence"/>
</dbReference>
<dbReference type="InterPro" id="IPR023997">
    <property type="entry name" value="TonB-dep_OMP_SusC/RagA_CS"/>
</dbReference>
<keyword evidence="1" id="KW-0998">Cell outer membrane</keyword>
<dbReference type="EMBL" id="BMER01000001">
    <property type="protein sequence ID" value="GGG85802.1"/>
    <property type="molecule type" value="Genomic_DNA"/>
</dbReference>
<keyword evidence="4" id="KW-1185">Reference proteome</keyword>
<gene>
    <name evidence="3" type="ORF">GCM10007415_19000</name>
</gene>
<dbReference type="InterPro" id="IPR023996">
    <property type="entry name" value="TonB-dep_OMP_SusC/RagA"/>
</dbReference>
<dbReference type="SUPFAM" id="SSF49464">
    <property type="entry name" value="Carboxypeptidase regulatory domain-like"/>
    <property type="match status" value="1"/>
</dbReference>
<dbReference type="Pfam" id="PF13715">
    <property type="entry name" value="CarbopepD_reg_2"/>
    <property type="match status" value="1"/>
</dbReference>
<reference evidence="3" key="2">
    <citation type="submission" date="2020-09" db="EMBL/GenBank/DDBJ databases">
        <authorList>
            <person name="Sun Q."/>
            <person name="Zhou Y."/>
        </authorList>
    </citation>
    <scope>NUCLEOTIDE SEQUENCE</scope>
    <source>
        <strain evidence="3">CGMCC 1.12195</strain>
    </source>
</reference>
<evidence type="ECO:0000313" key="4">
    <source>
        <dbReference type="Proteomes" id="UP000660862"/>
    </source>
</evidence>
<dbReference type="InterPro" id="IPR018247">
    <property type="entry name" value="EF_Hand_1_Ca_BS"/>
</dbReference>
<dbReference type="Gene3D" id="2.60.40.1120">
    <property type="entry name" value="Carboxypeptidase-like, regulatory domain"/>
    <property type="match status" value="1"/>
</dbReference>
<proteinExistence type="inferred from homology"/>
<comment type="subcellular location">
    <subcellularLocation>
        <location evidence="1">Cell outer membrane</location>
        <topology evidence="1">Multi-pass membrane protein</topology>
    </subcellularLocation>
</comment>
<accession>A0A917MAR4</accession>
<dbReference type="InterPro" id="IPR039426">
    <property type="entry name" value="TonB-dep_rcpt-like"/>
</dbReference>
<dbReference type="AlphaFoldDB" id="A0A917MAR4"/>
<dbReference type="Pfam" id="PF07715">
    <property type="entry name" value="Plug"/>
    <property type="match status" value="1"/>
</dbReference>
<keyword evidence="1" id="KW-0813">Transport</keyword>
<dbReference type="InterPro" id="IPR008969">
    <property type="entry name" value="CarboxyPept-like_regulatory"/>
</dbReference>
<dbReference type="PROSITE" id="PS52016">
    <property type="entry name" value="TONB_DEPENDENT_REC_3"/>
    <property type="match status" value="1"/>
</dbReference>
<dbReference type="FunFam" id="2.170.130.10:FF:000003">
    <property type="entry name" value="SusC/RagA family TonB-linked outer membrane protein"/>
    <property type="match status" value="1"/>
</dbReference>
<keyword evidence="1" id="KW-0472">Membrane</keyword>
<dbReference type="InterPro" id="IPR012910">
    <property type="entry name" value="Plug_dom"/>
</dbReference>
<organism evidence="3 4">
    <name type="scientific">Parapedobacter pyrenivorans</name>
    <dbReference type="NCBI Taxonomy" id="1305674"/>
    <lineage>
        <taxon>Bacteria</taxon>
        <taxon>Pseudomonadati</taxon>
        <taxon>Bacteroidota</taxon>
        <taxon>Sphingobacteriia</taxon>
        <taxon>Sphingobacteriales</taxon>
        <taxon>Sphingobacteriaceae</taxon>
        <taxon>Parapedobacter</taxon>
    </lineage>
</organism>
<dbReference type="NCBIfam" id="TIGR04056">
    <property type="entry name" value="OMP_RagA_SusC"/>
    <property type="match status" value="1"/>
</dbReference>